<keyword evidence="5 9" id="KW-0694">RNA-binding</keyword>
<dbReference type="Gene3D" id="1.25.10.10">
    <property type="entry name" value="Leucine-rich Repeat Variant"/>
    <property type="match status" value="1"/>
</dbReference>
<evidence type="ECO:0000256" key="9">
    <source>
        <dbReference type="RuleBase" id="RU366037"/>
    </source>
</evidence>
<keyword evidence="6 9" id="KW-0539">Nucleus</keyword>
<dbReference type="Proteomes" id="UP001159427">
    <property type="component" value="Unassembled WGS sequence"/>
</dbReference>
<gene>
    <name evidence="11" type="ORF">PEVE_00016672</name>
</gene>
<keyword evidence="4 9" id="KW-0820">tRNA-binding</keyword>
<evidence type="ECO:0000313" key="12">
    <source>
        <dbReference type="Proteomes" id="UP001159427"/>
    </source>
</evidence>
<feature type="domain" description="Exportin-1/Importin-beta-like" evidence="10">
    <location>
        <begin position="1"/>
        <end position="60"/>
    </location>
</feature>
<evidence type="ECO:0000256" key="3">
    <source>
        <dbReference type="ARBA" id="ARBA00022490"/>
    </source>
</evidence>
<dbReference type="InterPro" id="IPR013598">
    <property type="entry name" value="Exportin-1/Importin-b-like"/>
</dbReference>
<evidence type="ECO:0000256" key="7">
    <source>
        <dbReference type="ARBA" id="ARBA00029784"/>
    </source>
</evidence>
<evidence type="ECO:0000256" key="5">
    <source>
        <dbReference type="ARBA" id="ARBA00022884"/>
    </source>
</evidence>
<accession>A0ABN8S8P4</accession>
<reference evidence="11 12" key="1">
    <citation type="submission" date="2022-05" db="EMBL/GenBank/DDBJ databases">
        <authorList>
            <consortium name="Genoscope - CEA"/>
            <person name="William W."/>
        </authorList>
    </citation>
    <scope>NUCLEOTIDE SEQUENCE [LARGE SCALE GENOMIC DNA]</scope>
</reference>
<dbReference type="PANTHER" id="PTHR15952">
    <property type="entry name" value="EXPORTIN-T/LOS1"/>
    <property type="match status" value="1"/>
</dbReference>
<name>A0ABN8S8P4_9CNID</name>
<evidence type="ECO:0000256" key="2">
    <source>
        <dbReference type="ARBA" id="ARBA00018928"/>
    </source>
</evidence>
<keyword evidence="9" id="KW-0813">Transport</keyword>
<evidence type="ECO:0000256" key="4">
    <source>
        <dbReference type="ARBA" id="ARBA00022555"/>
    </source>
</evidence>
<comment type="subcellular location">
    <subcellularLocation>
        <location evidence="1 9">Cytoplasm</location>
    </subcellularLocation>
    <subcellularLocation>
        <location evidence="9">Nucleus</location>
    </subcellularLocation>
    <text evidence="9">Shuttles between the nucleus and the cytoplasm.</text>
</comment>
<evidence type="ECO:0000313" key="11">
    <source>
        <dbReference type="EMBL" id="CAH3186123.1"/>
    </source>
</evidence>
<comment type="similarity">
    <text evidence="9">Belongs to the exportin family.</text>
</comment>
<evidence type="ECO:0000256" key="6">
    <source>
        <dbReference type="ARBA" id="ARBA00023242"/>
    </source>
</evidence>
<proteinExistence type="inferred from homology"/>
<dbReference type="InterPro" id="IPR011989">
    <property type="entry name" value="ARM-like"/>
</dbReference>
<dbReference type="Pfam" id="PF08389">
    <property type="entry name" value="Xpo1"/>
    <property type="match status" value="1"/>
</dbReference>
<dbReference type="PANTHER" id="PTHR15952:SF11">
    <property type="entry name" value="EXPORTIN-T"/>
    <property type="match status" value="1"/>
</dbReference>
<evidence type="ECO:0000256" key="8">
    <source>
        <dbReference type="ARBA" id="ARBA00032199"/>
    </source>
</evidence>
<sequence>MYLRILKGIDLELVDRDVIRTQQEVERNTKVKDHIRDTCITELVDSWFQILEEAQKKGFSAVSNDMNRVYRLKELRFLADKLLVILLVVATPTINQGLSSAIHEVLLTDTICTNKCNMNSALFKEVTQHEKRNLSERNGGVKLA</sequence>
<evidence type="ECO:0000259" key="10">
    <source>
        <dbReference type="Pfam" id="PF08389"/>
    </source>
</evidence>
<keyword evidence="3 9" id="KW-0963">Cytoplasm</keyword>
<dbReference type="EMBL" id="CALNXI010002310">
    <property type="protein sequence ID" value="CAH3186123.1"/>
    <property type="molecule type" value="Genomic_DNA"/>
</dbReference>
<dbReference type="InterPro" id="IPR040017">
    <property type="entry name" value="XPOT"/>
</dbReference>
<comment type="caution">
    <text evidence="11">The sequence shown here is derived from an EMBL/GenBank/DDBJ whole genome shotgun (WGS) entry which is preliminary data.</text>
</comment>
<keyword evidence="12" id="KW-1185">Reference proteome</keyword>
<evidence type="ECO:0000256" key="1">
    <source>
        <dbReference type="ARBA" id="ARBA00004496"/>
    </source>
</evidence>
<protein>
    <recommendedName>
        <fullName evidence="2 9">Exportin-T</fullName>
    </recommendedName>
    <alternativeName>
        <fullName evidence="7 9">Exportin(tRNA)</fullName>
    </alternativeName>
    <alternativeName>
        <fullName evidence="8 9">tRNA exportin</fullName>
    </alternativeName>
</protein>
<organism evidence="11 12">
    <name type="scientific">Porites evermanni</name>
    <dbReference type="NCBI Taxonomy" id="104178"/>
    <lineage>
        <taxon>Eukaryota</taxon>
        <taxon>Metazoa</taxon>
        <taxon>Cnidaria</taxon>
        <taxon>Anthozoa</taxon>
        <taxon>Hexacorallia</taxon>
        <taxon>Scleractinia</taxon>
        <taxon>Fungiina</taxon>
        <taxon>Poritidae</taxon>
        <taxon>Porites</taxon>
    </lineage>
</organism>
<comment type="function">
    <text evidence="9">tRNA nucleus export receptor which facilitates tRNA translocation across the nuclear pore complex.</text>
</comment>